<proteinExistence type="predicted"/>
<protein>
    <submittedName>
        <fullName evidence="1">Uncharacterized protein</fullName>
    </submittedName>
</protein>
<dbReference type="OrthoDB" id="4274268at2"/>
<dbReference type="PATRIC" id="fig|1214101.3.peg.2774"/>
<dbReference type="HOGENOM" id="CLU_2572261_0_0_11"/>
<dbReference type="Proteomes" id="UP000008043">
    <property type="component" value="Chromosome"/>
</dbReference>
<sequence length="81" mass="8658">MCIHIFLTDGLPGLAVWDPDEVGIRVARDAPVSEVLREVRDILMIDLGAPASLGGPLRCFCGMPVELPDQLLPYALAAEAS</sequence>
<organism evidence="1 2">
    <name type="scientific">Streptomyces davaonensis (strain DSM 101723 / JCM 4913 / KCC S-0913 / 768)</name>
    <dbReference type="NCBI Taxonomy" id="1214101"/>
    <lineage>
        <taxon>Bacteria</taxon>
        <taxon>Bacillati</taxon>
        <taxon>Actinomycetota</taxon>
        <taxon>Actinomycetes</taxon>
        <taxon>Kitasatosporales</taxon>
        <taxon>Streptomycetaceae</taxon>
        <taxon>Streptomyces</taxon>
    </lineage>
</organism>
<dbReference type="KEGG" id="sdv:BN159_2732"/>
<name>K4QTW5_STRDJ</name>
<dbReference type="AlphaFoldDB" id="K4QTW5"/>
<keyword evidence="2" id="KW-1185">Reference proteome</keyword>
<reference evidence="1 2" key="1">
    <citation type="journal article" date="2012" name="J. Bacteriol.">
        <title>Genome sequence of the bacterium Streptomyces davawensis JCM 4913 and heterologous production of the unique antibiotic roseoflavin.</title>
        <authorList>
            <person name="Jankowitsch F."/>
            <person name="Schwarz J."/>
            <person name="Ruckert C."/>
            <person name="Gust B."/>
            <person name="Szczepanowski R."/>
            <person name="Blom J."/>
            <person name="Pelzer S."/>
            <person name="Kalinowski J."/>
            <person name="Mack M."/>
        </authorList>
    </citation>
    <scope>NUCLEOTIDE SEQUENCE [LARGE SCALE GENOMIC DNA]</scope>
    <source>
        <strain evidence="2">DSM 101723 / JCM 4913 / KCC S-0913 / 768</strain>
    </source>
</reference>
<dbReference type="eggNOG" id="ENOG5032CQV">
    <property type="taxonomic scope" value="Bacteria"/>
</dbReference>
<accession>K4QTW5</accession>
<evidence type="ECO:0000313" key="1">
    <source>
        <dbReference type="EMBL" id="CCK27111.1"/>
    </source>
</evidence>
<dbReference type="EMBL" id="HE971709">
    <property type="protein sequence ID" value="CCK27111.1"/>
    <property type="molecule type" value="Genomic_DNA"/>
</dbReference>
<evidence type="ECO:0000313" key="2">
    <source>
        <dbReference type="Proteomes" id="UP000008043"/>
    </source>
</evidence>
<gene>
    <name evidence="1" type="ORF">BN159_2732</name>
</gene>